<dbReference type="PANTHER" id="PTHR38831">
    <property type="entry name" value="TYPE II SECRETION SYSTEM PROTEIN K"/>
    <property type="match status" value="1"/>
</dbReference>
<evidence type="ECO:0000256" key="6">
    <source>
        <dbReference type="ARBA" id="ARBA00022692"/>
    </source>
</evidence>
<accession>A0A495CXY6</accession>
<keyword evidence="9 10" id="KW-0472">Membrane</keyword>
<evidence type="ECO:0000256" key="7">
    <source>
        <dbReference type="ARBA" id="ARBA00022927"/>
    </source>
</evidence>
<dbReference type="Pfam" id="PF21687">
    <property type="entry name" value="T2SSK_1st"/>
    <property type="match status" value="1"/>
</dbReference>
<dbReference type="InterPro" id="IPR005628">
    <property type="entry name" value="GspK"/>
</dbReference>
<dbReference type="EMBL" id="RBIM01000008">
    <property type="protein sequence ID" value="RKQ94138.1"/>
    <property type="molecule type" value="Genomic_DNA"/>
</dbReference>
<sequence>MRSHRVACAARDRERGSALVFVLWMSLLLATILLAITSLTHTRLRLVAVEREGMVREAALRSALDIVAYDIALIGRSHVAALPVDVQIGEHIVRVEAGPGQRLLDLNMANNEQLTALFVRLGESQVTAETIADRILDWRDADDDERARGAERAAYAARPDDAPQNRPFMSVEELRHVLGMTPRHYACAAAYLTVVGGTPAPARDSAHFGPDTRIDGMRVSLRALVADSVGRSHEMVGLAEFETSPERPFLWVAFGEDQLQNLNCPSGEGS</sequence>
<dbReference type="Proteomes" id="UP000273675">
    <property type="component" value="Unassembled WGS sequence"/>
</dbReference>
<keyword evidence="8 10" id="KW-1133">Transmembrane helix</keyword>
<keyword evidence="3" id="KW-0813">Transport</keyword>
<evidence type="ECO:0000256" key="1">
    <source>
        <dbReference type="ARBA" id="ARBA00004533"/>
    </source>
</evidence>
<evidence type="ECO:0000256" key="10">
    <source>
        <dbReference type="SAM" id="Phobius"/>
    </source>
</evidence>
<dbReference type="PANTHER" id="PTHR38831:SF1">
    <property type="entry name" value="TYPE II SECRETION SYSTEM PROTEIN K-RELATED"/>
    <property type="match status" value="1"/>
</dbReference>
<comment type="caution">
    <text evidence="12">The sequence shown here is derived from an EMBL/GenBank/DDBJ whole genome shotgun (WGS) entry which is preliminary data.</text>
</comment>
<comment type="subcellular location">
    <subcellularLocation>
        <location evidence="1">Cell inner membrane</location>
    </subcellularLocation>
</comment>
<feature type="domain" description="T2SS protein K first SAM-like" evidence="11">
    <location>
        <begin position="108"/>
        <end position="195"/>
    </location>
</feature>
<keyword evidence="4" id="KW-1003">Cell membrane</keyword>
<evidence type="ECO:0000256" key="9">
    <source>
        <dbReference type="ARBA" id="ARBA00023136"/>
    </source>
</evidence>
<evidence type="ECO:0000256" key="8">
    <source>
        <dbReference type="ARBA" id="ARBA00022989"/>
    </source>
</evidence>
<feature type="transmembrane region" description="Helical" evidence="10">
    <location>
        <begin position="21"/>
        <end position="39"/>
    </location>
</feature>
<dbReference type="GO" id="GO:0005886">
    <property type="term" value="C:plasma membrane"/>
    <property type="evidence" value="ECO:0007669"/>
    <property type="project" value="UniProtKB-SubCell"/>
</dbReference>
<evidence type="ECO:0000313" key="13">
    <source>
        <dbReference type="Proteomes" id="UP000273675"/>
    </source>
</evidence>
<protein>
    <submittedName>
        <fullName evidence="12">General secretion pathway protein K</fullName>
    </submittedName>
</protein>
<keyword evidence="6 10" id="KW-0812">Transmembrane</keyword>
<reference evidence="12 13" key="1">
    <citation type="submission" date="2018-10" db="EMBL/GenBank/DDBJ databases">
        <title>Genomic Encyclopedia of Type Strains, Phase IV (KMG-IV): sequencing the most valuable type-strain genomes for metagenomic binning, comparative biology and taxonomic classification.</title>
        <authorList>
            <person name="Goeker M."/>
        </authorList>
    </citation>
    <scope>NUCLEOTIDE SEQUENCE [LARGE SCALE GENOMIC DNA]</scope>
    <source>
        <strain evidence="12 13">DSM 4734</strain>
    </source>
</reference>
<keyword evidence="7" id="KW-0653">Protein transport</keyword>
<evidence type="ECO:0000256" key="5">
    <source>
        <dbReference type="ARBA" id="ARBA00022519"/>
    </source>
</evidence>
<evidence type="ECO:0000256" key="4">
    <source>
        <dbReference type="ARBA" id="ARBA00022475"/>
    </source>
</evidence>
<keyword evidence="5" id="KW-0997">Cell inner membrane</keyword>
<evidence type="ECO:0000256" key="3">
    <source>
        <dbReference type="ARBA" id="ARBA00022448"/>
    </source>
</evidence>
<organism evidence="12 13">
    <name type="scientific">Maricaulis maris</name>
    <dbReference type="NCBI Taxonomy" id="74318"/>
    <lineage>
        <taxon>Bacteria</taxon>
        <taxon>Pseudomonadati</taxon>
        <taxon>Pseudomonadota</taxon>
        <taxon>Alphaproteobacteria</taxon>
        <taxon>Maricaulales</taxon>
        <taxon>Maricaulaceae</taxon>
        <taxon>Maricaulis</taxon>
    </lineage>
</organism>
<comment type="similarity">
    <text evidence="2">Belongs to the GSP K family.</text>
</comment>
<evidence type="ECO:0000259" key="11">
    <source>
        <dbReference type="Pfam" id="PF21687"/>
    </source>
</evidence>
<name>A0A495CXY6_9PROT</name>
<dbReference type="AlphaFoldDB" id="A0A495CXY6"/>
<dbReference type="Gene3D" id="1.10.40.60">
    <property type="entry name" value="EpsJ-like"/>
    <property type="match status" value="1"/>
</dbReference>
<dbReference type="InterPro" id="IPR038072">
    <property type="entry name" value="GspK_central_sf"/>
</dbReference>
<dbReference type="InterPro" id="IPR049031">
    <property type="entry name" value="T2SSK_SAM-like_1st"/>
</dbReference>
<proteinExistence type="inferred from homology"/>
<gene>
    <name evidence="12" type="ORF">C7435_3110</name>
</gene>
<evidence type="ECO:0000313" key="12">
    <source>
        <dbReference type="EMBL" id="RKQ94138.1"/>
    </source>
</evidence>
<dbReference type="SUPFAM" id="SSF158544">
    <property type="entry name" value="GspK insert domain-like"/>
    <property type="match status" value="1"/>
</dbReference>
<dbReference type="GO" id="GO:0009306">
    <property type="term" value="P:protein secretion"/>
    <property type="evidence" value="ECO:0007669"/>
    <property type="project" value="InterPro"/>
</dbReference>
<evidence type="ECO:0000256" key="2">
    <source>
        <dbReference type="ARBA" id="ARBA00007246"/>
    </source>
</evidence>